<feature type="domain" description="HTH crp-type" evidence="5">
    <location>
        <begin position="151"/>
        <end position="218"/>
    </location>
</feature>
<dbReference type="PANTHER" id="PTHR24567:SF68">
    <property type="entry name" value="DNA-BINDING TRANSCRIPTIONAL DUAL REGULATOR CRP"/>
    <property type="match status" value="1"/>
</dbReference>
<evidence type="ECO:0000256" key="1">
    <source>
        <dbReference type="ARBA" id="ARBA00023015"/>
    </source>
</evidence>
<accession>A0A0R2ZMH2</accession>
<dbReference type="GO" id="GO:0003700">
    <property type="term" value="F:DNA-binding transcription factor activity"/>
    <property type="evidence" value="ECO:0007669"/>
    <property type="project" value="TreeGrafter"/>
</dbReference>
<evidence type="ECO:0000259" key="4">
    <source>
        <dbReference type="PROSITE" id="PS50042"/>
    </source>
</evidence>
<keyword evidence="1" id="KW-0805">Transcription regulation</keyword>
<dbReference type="CDD" id="cd00038">
    <property type="entry name" value="CAP_ED"/>
    <property type="match status" value="1"/>
</dbReference>
<dbReference type="InterPro" id="IPR036390">
    <property type="entry name" value="WH_DNA-bd_sf"/>
</dbReference>
<dbReference type="InterPro" id="IPR012318">
    <property type="entry name" value="HTH_CRP"/>
</dbReference>
<dbReference type="SUPFAM" id="SSF46785">
    <property type="entry name" value="Winged helix' DNA-binding domain"/>
    <property type="match status" value="1"/>
</dbReference>
<dbReference type="SUPFAM" id="SSF51206">
    <property type="entry name" value="cAMP-binding domain-like"/>
    <property type="match status" value="1"/>
</dbReference>
<reference evidence="8" key="1">
    <citation type="submission" date="2019-04" db="EMBL/GenBank/DDBJ databases">
        <title>Complete genome sequence of Pseudomonas veronii strain PVy, a versatile degrader capable of using multiple contaminants as sole carbon sources.</title>
        <authorList>
            <person name="Lopez-Echartea E."/>
            <person name="Ridl J."/>
            <person name="Pajer P."/>
            <person name="Strejcek M."/>
            <person name="Suman J."/>
            <person name="Uhlik O."/>
        </authorList>
    </citation>
    <scope>NUCLEOTIDE SEQUENCE [LARGE SCALE GENOMIC DNA]</scope>
    <source>
        <strain evidence="8">Pvy</strain>
    </source>
</reference>
<dbReference type="GO" id="GO:0003677">
    <property type="term" value="F:DNA binding"/>
    <property type="evidence" value="ECO:0007669"/>
    <property type="project" value="UniProtKB-KW"/>
</dbReference>
<name>A0A0R2ZMH2_PSEVE</name>
<dbReference type="AlphaFoldDB" id="A0A0R2ZMH2"/>
<dbReference type="PROSITE" id="PS50042">
    <property type="entry name" value="CNMP_BINDING_3"/>
    <property type="match status" value="1"/>
</dbReference>
<dbReference type="Pfam" id="PF13545">
    <property type="entry name" value="HTH_Crp_2"/>
    <property type="match status" value="1"/>
</dbReference>
<dbReference type="InterPro" id="IPR050397">
    <property type="entry name" value="Env_Response_Regulators"/>
</dbReference>
<evidence type="ECO:0000313" key="8">
    <source>
        <dbReference type="Proteomes" id="UP000298274"/>
    </source>
</evidence>
<feature type="domain" description="Cyclic nucleotide-binding" evidence="4">
    <location>
        <begin position="16"/>
        <end position="120"/>
    </location>
</feature>
<keyword evidence="3" id="KW-0804">Transcription</keyword>
<keyword evidence="2" id="KW-0238">DNA-binding</keyword>
<dbReference type="Proteomes" id="UP000552560">
    <property type="component" value="Unassembled WGS sequence"/>
</dbReference>
<dbReference type="SMART" id="SM00419">
    <property type="entry name" value="HTH_CRP"/>
    <property type="match status" value="1"/>
</dbReference>
<reference evidence="6 9" key="2">
    <citation type="journal article" date="2020" name="Front. Microbiol.">
        <title>Genetic Organization of the aprX-lipA2 Operon Affects the Proteolytic Potential of Pseudomonas Species in Milk.</title>
        <authorList>
            <person name="Maier C."/>
            <person name="Huptas C."/>
            <person name="von Neubeck M."/>
            <person name="Scherer S."/>
            <person name="Wenning M."/>
            <person name="Lucking G."/>
        </authorList>
    </citation>
    <scope>NUCLEOTIDE SEQUENCE [LARGE SCALE GENOMIC DNA]</scope>
    <source>
        <strain evidence="6 9">WS 4671</strain>
    </source>
</reference>
<dbReference type="InterPro" id="IPR000595">
    <property type="entry name" value="cNMP-bd_dom"/>
</dbReference>
<dbReference type="Proteomes" id="UP000298274">
    <property type="component" value="Chromosome"/>
</dbReference>
<evidence type="ECO:0000256" key="2">
    <source>
        <dbReference type="ARBA" id="ARBA00023125"/>
    </source>
</evidence>
<dbReference type="Pfam" id="PF00027">
    <property type="entry name" value="cNMP_binding"/>
    <property type="match status" value="1"/>
</dbReference>
<organism evidence="6 9">
    <name type="scientific">Pseudomonas veronii</name>
    <dbReference type="NCBI Taxonomy" id="76761"/>
    <lineage>
        <taxon>Bacteria</taxon>
        <taxon>Pseudomonadati</taxon>
        <taxon>Pseudomonadota</taxon>
        <taxon>Gammaproteobacteria</taxon>
        <taxon>Pseudomonadales</taxon>
        <taxon>Pseudomonadaceae</taxon>
        <taxon>Pseudomonas</taxon>
    </lineage>
</organism>
<evidence type="ECO:0000313" key="9">
    <source>
        <dbReference type="Proteomes" id="UP000552560"/>
    </source>
</evidence>
<dbReference type="SMART" id="SM00100">
    <property type="entry name" value="cNMP"/>
    <property type="match status" value="1"/>
</dbReference>
<evidence type="ECO:0000313" key="7">
    <source>
        <dbReference type="EMBL" id="QCG67073.1"/>
    </source>
</evidence>
<dbReference type="PANTHER" id="PTHR24567">
    <property type="entry name" value="CRP FAMILY TRANSCRIPTIONAL REGULATORY PROTEIN"/>
    <property type="match status" value="1"/>
</dbReference>
<evidence type="ECO:0000313" key="6">
    <source>
        <dbReference type="EMBL" id="NMY00570.1"/>
    </source>
</evidence>
<sequence>MLTHPHIVLTLRRHHLFSRLPEKTFQDVCTLASLKRLPNHTPLMHQGDPADRFFLLVSGQIKLHRVTGEGQEHLVEVIRPGQTFAEALLFTQAKAYPVSGTALKDSVLVSIEGQHYRRALEDQPAICLAILASMSIHLHQRLQDIDTLTLANASRRVINFLFQERDDVSGEVVLQVPKRLVASKLGIQPETFSRILHRLVEGGLIEVRQRTIRILNAEQLMGYQAG</sequence>
<dbReference type="InterPro" id="IPR018490">
    <property type="entry name" value="cNMP-bd_dom_sf"/>
</dbReference>
<dbReference type="PROSITE" id="PS51063">
    <property type="entry name" value="HTH_CRP_2"/>
    <property type="match status" value="1"/>
</dbReference>
<dbReference type="InterPro" id="IPR014710">
    <property type="entry name" value="RmlC-like_jellyroll"/>
</dbReference>
<dbReference type="Gene3D" id="2.60.120.10">
    <property type="entry name" value="Jelly Rolls"/>
    <property type="match status" value="1"/>
</dbReference>
<gene>
    <name evidence="7" type="ORF">E4167_21440</name>
    <name evidence="6" type="ORF">HBO43_28735</name>
</gene>
<proteinExistence type="predicted"/>
<dbReference type="RefSeq" id="WP_017849329.1">
    <property type="nucleotide sequence ID" value="NZ_CP039631.3"/>
</dbReference>
<reference evidence="7" key="3">
    <citation type="submission" date="2020-01" db="EMBL/GenBank/DDBJ databases">
        <title>Complete genome sequence of Pseudomonas veronii strain PVy, a versatile degrader capable of using multiple contaminants as sole carbon sources.</title>
        <authorList>
            <person name="Lopez-Echartea E."/>
            <person name="Ridl J."/>
            <person name="Pajer P."/>
            <person name="Strejcek M."/>
            <person name="Suman J."/>
            <person name="Uhlik O."/>
        </authorList>
    </citation>
    <scope>NUCLEOTIDE SEQUENCE</scope>
    <source>
        <strain evidence="7">Pvy</strain>
    </source>
</reference>
<protein>
    <submittedName>
        <fullName evidence="6">Crp/Fnr family transcriptional regulator</fullName>
    </submittedName>
</protein>
<dbReference type="InterPro" id="IPR036388">
    <property type="entry name" value="WH-like_DNA-bd_sf"/>
</dbReference>
<dbReference type="OrthoDB" id="9777588at2"/>
<dbReference type="GO" id="GO:0005829">
    <property type="term" value="C:cytosol"/>
    <property type="evidence" value="ECO:0007669"/>
    <property type="project" value="TreeGrafter"/>
</dbReference>
<evidence type="ECO:0000256" key="3">
    <source>
        <dbReference type="ARBA" id="ARBA00023163"/>
    </source>
</evidence>
<dbReference type="Gene3D" id="1.10.10.10">
    <property type="entry name" value="Winged helix-like DNA-binding domain superfamily/Winged helix DNA-binding domain"/>
    <property type="match status" value="1"/>
</dbReference>
<evidence type="ECO:0000259" key="5">
    <source>
        <dbReference type="PROSITE" id="PS51063"/>
    </source>
</evidence>
<dbReference type="EMBL" id="CP039631">
    <property type="protein sequence ID" value="QCG67073.1"/>
    <property type="molecule type" value="Genomic_DNA"/>
</dbReference>
<dbReference type="EMBL" id="JAAQWE010000042">
    <property type="protein sequence ID" value="NMY00570.1"/>
    <property type="molecule type" value="Genomic_DNA"/>
</dbReference>